<evidence type="ECO:0000313" key="6">
    <source>
        <dbReference type="Proteomes" id="UP001500842"/>
    </source>
</evidence>
<dbReference type="RefSeq" id="WP_141003900.1">
    <property type="nucleotide sequence ID" value="NZ_BAAAOR010000025.1"/>
</dbReference>
<reference evidence="5 6" key="1">
    <citation type="journal article" date="2019" name="Int. J. Syst. Evol. Microbiol.">
        <title>The Global Catalogue of Microorganisms (GCM) 10K type strain sequencing project: providing services to taxonomists for standard genome sequencing and annotation.</title>
        <authorList>
            <consortium name="The Broad Institute Genomics Platform"/>
            <consortium name="The Broad Institute Genome Sequencing Center for Infectious Disease"/>
            <person name="Wu L."/>
            <person name="Ma J."/>
        </authorList>
    </citation>
    <scope>NUCLEOTIDE SEQUENCE [LARGE SCALE GENOMIC DNA]</scope>
    <source>
        <strain evidence="5 6">JCM 14942</strain>
    </source>
</reference>
<keyword evidence="2" id="KW-0560">Oxidoreductase</keyword>
<evidence type="ECO:0000256" key="2">
    <source>
        <dbReference type="ARBA" id="ARBA00023002"/>
    </source>
</evidence>
<evidence type="ECO:0000256" key="1">
    <source>
        <dbReference type="ARBA" id="ARBA00022630"/>
    </source>
</evidence>
<comment type="caution">
    <text evidence="5">The sequence shown here is derived from an EMBL/GenBank/DDBJ whole genome shotgun (WGS) entry which is preliminary data.</text>
</comment>
<dbReference type="Gene3D" id="3.50.50.60">
    <property type="entry name" value="FAD/NAD(P)-binding domain"/>
    <property type="match status" value="2"/>
</dbReference>
<keyword evidence="1" id="KW-0285">Flavoprotein</keyword>
<evidence type="ECO:0000259" key="4">
    <source>
        <dbReference type="Pfam" id="PF07992"/>
    </source>
</evidence>
<dbReference type="EMBL" id="BAAAOR010000025">
    <property type="protein sequence ID" value="GAA1527969.1"/>
    <property type="molecule type" value="Genomic_DNA"/>
</dbReference>
<dbReference type="SUPFAM" id="SSF51905">
    <property type="entry name" value="FAD/NAD(P)-binding domain"/>
    <property type="match status" value="1"/>
</dbReference>
<dbReference type="Proteomes" id="UP001500842">
    <property type="component" value="Unassembled WGS sequence"/>
</dbReference>
<dbReference type="Gene3D" id="3.40.50.2300">
    <property type="match status" value="1"/>
</dbReference>
<dbReference type="PANTHER" id="PTHR48105">
    <property type="entry name" value="THIOREDOXIN REDUCTASE 1-RELATED-RELATED"/>
    <property type="match status" value="1"/>
</dbReference>
<comment type="catalytic activity">
    <reaction evidence="3">
        <text>[thioredoxin]-dithiol + NADP(+) = [thioredoxin]-disulfide + NADPH + H(+)</text>
        <dbReference type="Rhea" id="RHEA:20345"/>
        <dbReference type="Rhea" id="RHEA-COMP:10698"/>
        <dbReference type="Rhea" id="RHEA-COMP:10700"/>
        <dbReference type="ChEBI" id="CHEBI:15378"/>
        <dbReference type="ChEBI" id="CHEBI:29950"/>
        <dbReference type="ChEBI" id="CHEBI:50058"/>
        <dbReference type="ChEBI" id="CHEBI:57783"/>
        <dbReference type="ChEBI" id="CHEBI:58349"/>
        <dbReference type="EC" id="1.8.1.9"/>
    </reaction>
</comment>
<evidence type="ECO:0000313" key="5">
    <source>
        <dbReference type="EMBL" id="GAA1527969.1"/>
    </source>
</evidence>
<proteinExistence type="predicted"/>
<dbReference type="PRINTS" id="PR00368">
    <property type="entry name" value="FADPNR"/>
</dbReference>
<dbReference type="InterPro" id="IPR036188">
    <property type="entry name" value="FAD/NAD-bd_sf"/>
</dbReference>
<sequence>MADPIILLVSADEIDVLTEQFHRYEREYDVRSARSVAEANALLKAVRRSGQPVALVVTDSELPDENVLVAMHDWRALVPTARRIVAIPIARFAADTESLRPYLAKGKFDTYLVLPQGRRDEEFHYAIVELLSDWGATVASSEVDSVRVIAPDASPLALAVRDFLDRTGFPYRTYPPDSPQGEEALALYDGPPSYPLVHLAAKPFGRLPVVAPQSVRELAALIYGRPSDIEVDTVVDLAIVGAGPAGLAAAVYGASEGLSTVVLEQEVIGGQAGTSSMIRNYLGFPRGISGMRLGQRARTQAIRFGARFFTGWPVVGLEPGADGAPHTVVTEGGEVRARSVLVASGVAYRRLGIAPLEDLVGAGVNYGAAMTAAREMEDRDVYVVGGGNSAGQAAVHLARFARSVTILIRREDLAATMSTYLIGEISWNPRIDVRPCTEIVDGGPDDSGQLGWLQLCDVRTRQEERVAAGGLFLLIGAAPHCDWLPADVLRDERGFVLTGRDVPTECWVDGLPPENLTTCVPGIFAAGDIRSGSMKRVAAASGEGASAVSLVHGYLESLRSSPAPAGEAPAPLRGA</sequence>
<protein>
    <submittedName>
        <fullName evidence="5">FAD-dependent oxidoreductase</fullName>
    </submittedName>
</protein>
<evidence type="ECO:0000256" key="3">
    <source>
        <dbReference type="ARBA" id="ARBA00048132"/>
    </source>
</evidence>
<gene>
    <name evidence="5" type="ORF">GCM10009788_34180</name>
</gene>
<name>A0ABN2AUZ7_9ACTN</name>
<dbReference type="InterPro" id="IPR050097">
    <property type="entry name" value="Ferredoxin-NADP_redctase_2"/>
</dbReference>
<accession>A0ABN2AUZ7</accession>
<organism evidence="5 6">
    <name type="scientific">Nocardioides humi</name>
    <dbReference type="NCBI Taxonomy" id="449461"/>
    <lineage>
        <taxon>Bacteria</taxon>
        <taxon>Bacillati</taxon>
        <taxon>Actinomycetota</taxon>
        <taxon>Actinomycetes</taxon>
        <taxon>Propionibacteriales</taxon>
        <taxon>Nocardioidaceae</taxon>
        <taxon>Nocardioides</taxon>
    </lineage>
</organism>
<keyword evidence="6" id="KW-1185">Reference proteome</keyword>
<dbReference type="InterPro" id="IPR023753">
    <property type="entry name" value="FAD/NAD-binding_dom"/>
</dbReference>
<feature type="domain" description="FAD/NAD(P)-binding" evidence="4">
    <location>
        <begin position="236"/>
        <end position="544"/>
    </location>
</feature>
<dbReference type="PRINTS" id="PR00469">
    <property type="entry name" value="PNDRDTASEII"/>
</dbReference>
<dbReference type="Pfam" id="PF07992">
    <property type="entry name" value="Pyr_redox_2"/>
    <property type="match status" value="1"/>
</dbReference>